<evidence type="ECO:0000313" key="2">
    <source>
        <dbReference type="Proteomes" id="UP001430953"/>
    </source>
</evidence>
<accession>A0AAW2GNJ3</accession>
<proteinExistence type="predicted"/>
<dbReference type="Proteomes" id="UP001430953">
    <property type="component" value="Unassembled WGS sequence"/>
</dbReference>
<organism evidence="1 2">
    <name type="scientific">Cardiocondyla obscurior</name>
    <dbReference type="NCBI Taxonomy" id="286306"/>
    <lineage>
        <taxon>Eukaryota</taxon>
        <taxon>Metazoa</taxon>
        <taxon>Ecdysozoa</taxon>
        <taxon>Arthropoda</taxon>
        <taxon>Hexapoda</taxon>
        <taxon>Insecta</taxon>
        <taxon>Pterygota</taxon>
        <taxon>Neoptera</taxon>
        <taxon>Endopterygota</taxon>
        <taxon>Hymenoptera</taxon>
        <taxon>Apocrita</taxon>
        <taxon>Aculeata</taxon>
        <taxon>Formicoidea</taxon>
        <taxon>Formicidae</taxon>
        <taxon>Myrmicinae</taxon>
        <taxon>Cardiocondyla</taxon>
    </lineage>
</organism>
<dbReference type="AlphaFoldDB" id="A0AAW2GNJ3"/>
<dbReference type="EMBL" id="JADYXP020000003">
    <property type="protein sequence ID" value="KAL0128966.1"/>
    <property type="molecule type" value="Genomic_DNA"/>
</dbReference>
<sequence>MWLHFVPPCRTPRRLRCRHRVHPHTRWDICGRSKISLFSYRSTSRSVLSEFVECRTLPTMSSVHFPAVFSLSTRSLAIQPTLTRKYNYCRLSRFHCVRNA</sequence>
<keyword evidence="2" id="KW-1185">Reference proteome</keyword>
<gene>
    <name evidence="1" type="ORF">PUN28_003977</name>
</gene>
<reference evidence="1 2" key="1">
    <citation type="submission" date="2023-03" db="EMBL/GenBank/DDBJ databases">
        <title>High recombination rates correlate with genetic variation in Cardiocondyla obscurior ants.</title>
        <authorList>
            <person name="Errbii M."/>
        </authorList>
    </citation>
    <scope>NUCLEOTIDE SEQUENCE [LARGE SCALE GENOMIC DNA]</scope>
    <source>
        <strain evidence="1">Alpha-2009</strain>
        <tissue evidence="1">Whole body</tissue>
    </source>
</reference>
<evidence type="ECO:0000313" key="1">
    <source>
        <dbReference type="EMBL" id="KAL0128966.1"/>
    </source>
</evidence>
<name>A0AAW2GNJ3_9HYME</name>
<protein>
    <submittedName>
        <fullName evidence="1">Uncharacterized protein</fullName>
    </submittedName>
</protein>
<comment type="caution">
    <text evidence="1">The sequence shown here is derived from an EMBL/GenBank/DDBJ whole genome shotgun (WGS) entry which is preliminary data.</text>
</comment>